<accession>A0A836CFI5</accession>
<evidence type="ECO:0000256" key="1">
    <source>
        <dbReference type="ARBA" id="ARBA00022801"/>
    </source>
</evidence>
<dbReference type="InterPro" id="IPR050300">
    <property type="entry name" value="GDXG_lipolytic_enzyme"/>
</dbReference>
<reference evidence="3" key="1">
    <citation type="submission" date="2021-02" db="EMBL/GenBank/DDBJ databases">
        <title>First Annotated Genome of the Yellow-green Alga Tribonema minus.</title>
        <authorList>
            <person name="Mahan K.M."/>
        </authorList>
    </citation>
    <scope>NUCLEOTIDE SEQUENCE</scope>
    <source>
        <strain evidence="3">UTEX B ZZ1240</strain>
    </source>
</reference>
<name>A0A836CFI5_9STRA</name>
<dbReference type="PANTHER" id="PTHR48081:SF8">
    <property type="entry name" value="ALPHA_BETA HYDROLASE FOLD-3 DOMAIN-CONTAINING PROTEIN-RELATED"/>
    <property type="match status" value="1"/>
</dbReference>
<feature type="non-terminal residue" evidence="3">
    <location>
        <position position="90"/>
    </location>
</feature>
<dbReference type="GO" id="GO:0016787">
    <property type="term" value="F:hydrolase activity"/>
    <property type="evidence" value="ECO:0007669"/>
    <property type="project" value="UniProtKB-KW"/>
</dbReference>
<evidence type="ECO:0000313" key="4">
    <source>
        <dbReference type="Proteomes" id="UP000664859"/>
    </source>
</evidence>
<gene>
    <name evidence="3" type="ORF">JKP88DRAFT_130548</name>
</gene>
<keyword evidence="4" id="KW-1185">Reference proteome</keyword>
<dbReference type="SUPFAM" id="SSF53474">
    <property type="entry name" value="alpha/beta-Hydrolases"/>
    <property type="match status" value="1"/>
</dbReference>
<dbReference type="InterPro" id="IPR029058">
    <property type="entry name" value="AB_hydrolase_fold"/>
</dbReference>
<feature type="non-terminal residue" evidence="3">
    <location>
        <position position="1"/>
    </location>
</feature>
<sequence>LVYIHGGGWISGQAPMYVRALTNVQEALDYVIVYVEYRLAPETRFPGALADVFHAVHWISEHIARYGGDNLRIALAGESAGGNLAIAFSM</sequence>
<dbReference type="Proteomes" id="UP000664859">
    <property type="component" value="Unassembled WGS sequence"/>
</dbReference>
<dbReference type="OrthoDB" id="433474at2759"/>
<dbReference type="AlphaFoldDB" id="A0A836CFI5"/>
<comment type="caution">
    <text evidence="3">The sequence shown here is derived from an EMBL/GenBank/DDBJ whole genome shotgun (WGS) entry which is preliminary data.</text>
</comment>
<dbReference type="PANTHER" id="PTHR48081">
    <property type="entry name" value="AB HYDROLASE SUPERFAMILY PROTEIN C4A8.06C"/>
    <property type="match status" value="1"/>
</dbReference>
<evidence type="ECO:0000313" key="3">
    <source>
        <dbReference type="EMBL" id="KAG5183957.1"/>
    </source>
</evidence>
<dbReference type="InterPro" id="IPR013094">
    <property type="entry name" value="AB_hydrolase_3"/>
</dbReference>
<dbReference type="EMBL" id="JAFCMP010000179">
    <property type="protein sequence ID" value="KAG5183957.1"/>
    <property type="molecule type" value="Genomic_DNA"/>
</dbReference>
<protein>
    <submittedName>
        <fullName evidence="3">Lipase</fullName>
    </submittedName>
</protein>
<keyword evidence="1" id="KW-0378">Hydrolase</keyword>
<dbReference type="Pfam" id="PF07859">
    <property type="entry name" value="Abhydrolase_3"/>
    <property type="match status" value="1"/>
</dbReference>
<evidence type="ECO:0000259" key="2">
    <source>
        <dbReference type="Pfam" id="PF07859"/>
    </source>
</evidence>
<organism evidence="3 4">
    <name type="scientific">Tribonema minus</name>
    <dbReference type="NCBI Taxonomy" id="303371"/>
    <lineage>
        <taxon>Eukaryota</taxon>
        <taxon>Sar</taxon>
        <taxon>Stramenopiles</taxon>
        <taxon>Ochrophyta</taxon>
        <taxon>PX clade</taxon>
        <taxon>Xanthophyceae</taxon>
        <taxon>Tribonematales</taxon>
        <taxon>Tribonemataceae</taxon>
        <taxon>Tribonema</taxon>
    </lineage>
</organism>
<dbReference type="Gene3D" id="3.40.50.1820">
    <property type="entry name" value="alpha/beta hydrolase"/>
    <property type="match status" value="1"/>
</dbReference>
<feature type="domain" description="Alpha/beta hydrolase fold-3" evidence="2">
    <location>
        <begin position="1"/>
        <end position="89"/>
    </location>
</feature>
<proteinExistence type="predicted"/>